<sequence length="368" mass="42930">MKEKSEKEIENENRSNRKYKTLRGLEKELGWLKKEQRACHFFLFHLITEYPLWTVPGNKKADGTNLSELSASEKEFLGKIIFHSDAPLKQAQPEFLPLSADIPEELEKRIDELLGIKNEAKEDIFIEDSQRGNANLCTKGRVNNDSNVSKLPPADILFANGIANPHSEEIIKNSLYSIIYILYFTCQDDNQRLKIIDRTTLLWGECRKRYPFPFAWLNSNNKEHCQWLWDEMHKRCIGVPFLARDHIQQWHFLVATFDNWKGWTMIQREYLTEKNPKRNPGKLLSGGLDPDRVEFEHKTILLDELKSAWEQKERRVRRAKEPAAVKLTKAAQKKLEFIAHVEKTTPKGILNELINDAFNDAKSKSRQS</sequence>
<proteinExistence type="predicted"/>
<comment type="caution">
    <text evidence="1">The sequence shown here is derived from an EMBL/GenBank/DDBJ whole genome shotgun (WGS) entry which is preliminary data.</text>
</comment>
<reference evidence="1" key="1">
    <citation type="submission" date="2018-07" db="EMBL/GenBank/DDBJ databases">
        <authorList>
            <consortium name="GenomeTrakr network: Whole genome sequencing for foodborne pathogen traceback"/>
        </authorList>
    </citation>
    <scope>NUCLEOTIDE SEQUENCE</scope>
    <source>
        <strain evidence="1">FDA00010466</strain>
    </source>
</reference>
<dbReference type="RefSeq" id="WP_139770959.1">
    <property type="nucleotide sequence ID" value="NZ_MYQL01000010.1"/>
</dbReference>
<evidence type="ECO:0000313" key="1">
    <source>
        <dbReference type="EMBL" id="EBQ4124182.1"/>
    </source>
</evidence>
<organism evidence="1">
    <name type="scientific">Salmonella enterica</name>
    <name type="common">Salmonella choleraesuis</name>
    <dbReference type="NCBI Taxonomy" id="28901"/>
    <lineage>
        <taxon>Bacteria</taxon>
        <taxon>Pseudomonadati</taxon>
        <taxon>Pseudomonadota</taxon>
        <taxon>Gammaproteobacteria</taxon>
        <taxon>Enterobacterales</taxon>
        <taxon>Enterobacteriaceae</taxon>
        <taxon>Salmonella</taxon>
    </lineage>
</organism>
<name>A0A5U5GHS4_SALER</name>
<dbReference type="EMBL" id="AAGOXM010000005">
    <property type="protein sequence ID" value="EBQ4124182.1"/>
    <property type="molecule type" value="Genomic_DNA"/>
</dbReference>
<protein>
    <submittedName>
        <fullName evidence="1">Uncharacterized protein</fullName>
    </submittedName>
</protein>
<accession>A0A5U5GHS4</accession>
<gene>
    <name evidence="1" type="ORF">BCZ02_10540</name>
</gene>
<dbReference type="AlphaFoldDB" id="A0A5U5GHS4"/>